<feature type="non-terminal residue" evidence="4">
    <location>
        <position position="92"/>
    </location>
</feature>
<dbReference type="GO" id="GO:0006412">
    <property type="term" value="P:translation"/>
    <property type="evidence" value="ECO:0007669"/>
    <property type="project" value="InterPro"/>
</dbReference>
<sequence>MDALTNALNHIMDVKMVGKYSCRVPASKLLISVLKIMHKHGYIDYKIEKGKNEAIIEIRKLNECRAITPRFYVRAREIDKYVRRFLPSRELG</sequence>
<keyword evidence="3" id="KW-0687">Ribonucleoprotein</keyword>
<dbReference type="GO" id="GO:0005840">
    <property type="term" value="C:ribosome"/>
    <property type="evidence" value="ECO:0007669"/>
    <property type="project" value="UniProtKB-KW"/>
</dbReference>
<proteinExistence type="inferred from homology"/>
<protein>
    <recommendedName>
        <fullName evidence="5">30S ribosomal protein S8</fullName>
    </recommendedName>
</protein>
<evidence type="ECO:0008006" key="5">
    <source>
        <dbReference type="Google" id="ProtNLM"/>
    </source>
</evidence>
<name>X1M3K7_9ZZZZ</name>
<dbReference type="GO" id="GO:0003735">
    <property type="term" value="F:structural constituent of ribosome"/>
    <property type="evidence" value="ECO:0007669"/>
    <property type="project" value="InterPro"/>
</dbReference>
<organism evidence="4">
    <name type="scientific">marine sediment metagenome</name>
    <dbReference type="NCBI Taxonomy" id="412755"/>
    <lineage>
        <taxon>unclassified sequences</taxon>
        <taxon>metagenomes</taxon>
        <taxon>ecological metagenomes</taxon>
    </lineage>
</organism>
<dbReference type="InterPro" id="IPR000630">
    <property type="entry name" value="Ribosomal_uS8"/>
</dbReference>
<dbReference type="PANTHER" id="PTHR11758">
    <property type="entry name" value="40S RIBOSOMAL PROTEIN S15A"/>
    <property type="match status" value="1"/>
</dbReference>
<dbReference type="GO" id="GO:1990904">
    <property type="term" value="C:ribonucleoprotein complex"/>
    <property type="evidence" value="ECO:0007669"/>
    <property type="project" value="UniProtKB-KW"/>
</dbReference>
<reference evidence="4" key="1">
    <citation type="journal article" date="2014" name="Front. Microbiol.">
        <title>High frequency of phylogenetically diverse reductive dehalogenase-homologous genes in deep subseafloor sedimentary metagenomes.</title>
        <authorList>
            <person name="Kawai M."/>
            <person name="Futagami T."/>
            <person name="Toyoda A."/>
            <person name="Takaki Y."/>
            <person name="Nishi S."/>
            <person name="Hori S."/>
            <person name="Arai W."/>
            <person name="Tsubouchi T."/>
            <person name="Morono Y."/>
            <person name="Uchiyama I."/>
            <person name="Ito T."/>
            <person name="Fujiyama A."/>
            <person name="Inagaki F."/>
            <person name="Takami H."/>
        </authorList>
    </citation>
    <scope>NUCLEOTIDE SEQUENCE</scope>
    <source>
        <strain evidence="4">Expedition CK06-06</strain>
    </source>
</reference>
<evidence type="ECO:0000313" key="4">
    <source>
        <dbReference type="EMBL" id="GAI12651.1"/>
    </source>
</evidence>
<gene>
    <name evidence="4" type="ORF">S06H3_18122</name>
</gene>
<evidence type="ECO:0000256" key="2">
    <source>
        <dbReference type="ARBA" id="ARBA00022980"/>
    </source>
</evidence>
<comment type="similarity">
    <text evidence="1">Belongs to the universal ribosomal protein uS8 family.</text>
</comment>
<dbReference type="AlphaFoldDB" id="X1M3K7"/>
<dbReference type="SUPFAM" id="SSF56047">
    <property type="entry name" value="Ribosomal protein S8"/>
    <property type="match status" value="1"/>
</dbReference>
<keyword evidence="2" id="KW-0689">Ribosomal protein</keyword>
<accession>X1M3K7</accession>
<dbReference type="Gene3D" id="3.30.1490.10">
    <property type="match status" value="1"/>
</dbReference>
<dbReference type="InterPro" id="IPR035987">
    <property type="entry name" value="Ribosomal_uS8_sf"/>
</dbReference>
<evidence type="ECO:0000256" key="3">
    <source>
        <dbReference type="ARBA" id="ARBA00023274"/>
    </source>
</evidence>
<dbReference type="Gene3D" id="3.30.1370.30">
    <property type="match status" value="1"/>
</dbReference>
<dbReference type="Pfam" id="PF00410">
    <property type="entry name" value="Ribosomal_S8"/>
    <property type="match status" value="1"/>
</dbReference>
<comment type="caution">
    <text evidence="4">The sequence shown here is derived from an EMBL/GenBank/DDBJ whole genome shotgun (WGS) entry which is preliminary data.</text>
</comment>
<dbReference type="EMBL" id="BARV01009131">
    <property type="protein sequence ID" value="GAI12651.1"/>
    <property type="molecule type" value="Genomic_DNA"/>
</dbReference>
<evidence type="ECO:0000256" key="1">
    <source>
        <dbReference type="ARBA" id="ARBA00006471"/>
    </source>
</evidence>